<evidence type="ECO:0000256" key="2">
    <source>
        <dbReference type="SAM" id="Phobius"/>
    </source>
</evidence>
<evidence type="ECO:0000313" key="4">
    <source>
        <dbReference type="Proteomes" id="UP000194236"/>
    </source>
</evidence>
<dbReference type="PANTHER" id="PTHR22714">
    <property type="entry name" value="PROTEIN CBG02446-RELATED"/>
    <property type="match status" value="1"/>
</dbReference>
<feature type="region of interest" description="Disordered" evidence="1">
    <location>
        <begin position="234"/>
        <end position="253"/>
    </location>
</feature>
<keyword evidence="2" id="KW-0472">Membrane</keyword>
<sequence length="253" mass="29503">MILSKFYSTQFYRFLALQQYVRPLKTNTDLIDAIESGTHETITLQHSIVLDYYHDNDDSFSAIFENIEKNAAENVPILEQGFDKLENDSRYVLLESKTAFKYLIKNYAQKAMLISDDNMGNDYLAIAFSKHSPLFHSFNHLYVYLPIRIFIRNGFIQYWINEVIQSQHTANHDEYSLSLIGIPKTTIDTDGLDMDAIKSIFIVLSIGLIISYLTLIFEIGNKFIYKRIKNSKKGKRRKMRREKAKTKLTKLKT</sequence>
<evidence type="ECO:0000313" key="3">
    <source>
        <dbReference type="EMBL" id="OTF79844.1"/>
    </source>
</evidence>
<protein>
    <submittedName>
        <fullName evidence="3">Uncharacterized protein</fullName>
    </submittedName>
</protein>
<proteinExistence type="predicted"/>
<organism evidence="3 4">
    <name type="scientific">Euroglyphus maynei</name>
    <name type="common">Mayne's house dust mite</name>
    <dbReference type="NCBI Taxonomy" id="6958"/>
    <lineage>
        <taxon>Eukaryota</taxon>
        <taxon>Metazoa</taxon>
        <taxon>Ecdysozoa</taxon>
        <taxon>Arthropoda</taxon>
        <taxon>Chelicerata</taxon>
        <taxon>Arachnida</taxon>
        <taxon>Acari</taxon>
        <taxon>Acariformes</taxon>
        <taxon>Sarcoptiformes</taxon>
        <taxon>Astigmata</taxon>
        <taxon>Psoroptidia</taxon>
        <taxon>Analgoidea</taxon>
        <taxon>Pyroglyphidae</taxon>
        <taxon>Pyroglyphinae</taxon>
        <taxon>Euroglyphus</taxon>
    </lineage>
</organism>
<gene>
    <name evidence="3" type="ORF">BLA29_005529</name>
</gene>
<dbReference type="Proteomes" id="UP000194236">
    <property type="component" value="Unassembled WGS sequence"/>
</dbReference>
<evidence type="ECO:0000256" key="1">
    <source>
        <dbReference type="SAM" id="MobiDB-lite"/>
    </source>
</evidence>
<dbReference type="Gene3D" id="3.40.190.10">
    <property type="entry name" value="Periplasmic binding protein-like II"/>
    <property type="match status" value="2"/>
</dbReference>
<reference evidence="3 4" key="1">
    <citation type="submission" date="2017-03" db="EMBL/GenBank/DDBJ databases">
        <title>Genome Survey of Euroglyphus maynei.</title>
        <authorList>
            <person name="Arlian L.G."/>
            <person name="Morgan M.S."/>
            <person name="Rider S.D."/>
        </authorList>
    </citation>
    <scope>NUCLEOTIDE SEQUENCE [LARGE SCALE GENOMIC DNA]</scope>
    <source>
        <strain evidence="3">Arlian Lab</strain>
        <tissue evidence="3">Whole body</tissue>
    </source>
</reference>
<dbReference type="OrthoDB" id="6117597at2759"/>
<dbReference type="PANTHER" id="PTHR22714:SF2">
    <property type="entry name" value="IONOTROPIC GLUTAMATE RECEPTOR L-GLUTAMATE AND GLYCINE-BINDING DOMAIN-CONTAINING PROTEIN"/>
    <property type="match status" value="1"/>
</dbReference>
<dbReference type="InterPro" id="IPR040128">
    <property type="entry name" value="T25E4.2-like"/>
</dbReference>
<keyword evidence="4" id="KW-1185">Reference proteome</keyword>
<dbReference type="SUPFAM" id="SSF53850">
    <property type="entry name" value="Periplasmic binding protein-like II"/>
    <property type="match status" value="1"/>
</dbReference>
<keyword evidence="2" id="KW-0812">Transmembrane</keyword>
<name>A0A1Y3BIK4_EURMA</name>
<feature type="transmembrane region" description="Helical" evidence="2">
    <location>
        <begin position="200"/>
        <end position="225"/>
    </location>
</feature>
<keyword evidence="2" id="KW-1133">Transmembrane helix</keyword>
<comment type="caution">
    <text evidence="3">The sequence shown here is derived from an EMBL/GenBank/DDBJ whole genome shotgun (WGS) entry which is preliminary data.</text>
</comment>
<dbReference type="AlphaFoldDB" id="A0A1Y3BIK4"/>
<dbReference type="EMBL" id="MUJZ01021110">
    <property type="protein sequence ID" value="OTF79844.1"/>
    <property type="molecule type" value="Genomic_DNA"/>
</dbReference>
<accession>A0A1Y3BIK4</accession>